<name>A0ABT9FI04_9GAMM</name>
<comment type="caution">
    <text evidence="1">The sequence shown here is derived from an EMBL/GenBank/DDBJ whole genome shotgun (WGS) entry which is preliminary data.</text>
</comment>
<proteinExistence type="predicted"/>
<protein>
    <submittedName>
        <fullName evidence="1">Uncharacterized protein</fullName>
    </submittedName>
</protein>
<organism evidence="1 2">
    <name type="scientific">Pseudoalteromonas marina</name>
    <dbReference type="NCBI Taxonomy" id="267375"/>
    <lineage>
        <taxon>Bacteria</taxon>
        <taxon>Pseudomonadati</taxon>
        <taxon>Pseudomonadota</taxon>
        <taxon>Gammaproteobacteria</taxon>
        <taxon>Alteromonadales</taxon>
        <taxon>Pseudoalteromonadaceae</taxon>
        <taxon>Pseudoalteromonas</taxon>
    </lineage>
</organism>
<dbReference type="EMBL" id="JAUYVT010000020">
    <property type="protein sequence ID" value="MDP2566402.1"/>
    <property type="molecule type" value="Genomic_DNA"/>
</dbReference>
<evidence type="ECO:0000313" key="2">
    <source>
        <dbReference type="Proteomes" id="UP001177212"/>
    </source>
</evidence>
<reference evidence="1" key="1">
    <citation type="submission" date="2023-07" db="EMBL/GenBank/DDBJ databases">
        <title>Genome content predicts the carbon catabolic preferences of heterotrophic bacteria.</title>
        <authorList>
            <person name="Gralka M."/>
        </authorList>
    </citation>
    <scope>NUCLEOTIDE SEQUENCE</scope>
    <source>
        <strain evidence="1">4G09</strain>
    </source>
</reference>
<sequence length="138" mass="15756">MSNINTNTKHSIVNCRLAIASEHSDNTKGITNVLKAAFNEYISEGFLFDFSIDNEQNFKKIKPKSELDDGEIFELHKMYMVLIRDTQSNKDWVKIETCIELESLSEAELRAILKDKVSFKDDDTILVANISTSEHVII</sequence>
<evidence type="ECO:0000313" key="1">
    <source>
        <dbReference type="EMBL" id="MDP2566402.1"/>
    </source>
</evidence>
<gene>
    <name evidence="1" type="ORF">Q8W34_17280</name>
</gene>
<dbReference type="Proteomes" id="UP001177212">
    <property type="component" value="Unassembled WGS sequence"/>
</dbReference>
<accession>A0ABT9FI04</accession>
<dbReference type="RefSeq" id="WP_305473017.1">
    <property type="nucleotide sequence ID" value="NZ_JAUYVT010000020.1"/>
</dbReference>
<keyword evidence="2" id="KW-1185">Reference proteome</keyword>